<dbReference type="Proteomes" id="UP000574717">
    <property type="component" value="Unassembled WGS sequence"/>
</dbReference>
<evidence type="ECO:0000313" key="1">
    <source>
        <dbReference type="EMBL" id="GFP20621.1"/>
    </source>
</evidence>
<proteinExistence type="predicted"/>
<name>A0A6V8NMV5_9ACTN</name>
<dbReference type="EMBL" id="BLRU01000559">
    <property type="protein sequence ID" value="GFP20621.1"/>
    <property type="molecule type" value="Genomic_DNA"/>
</dbReference>
<dbReference type="AlphaFoldDB" id="A0A6V8NMV5"/>
<gene>
    <name evidence="1" type="ORF">HKBW3S03_02124</name>
</gene>
<comment type="caution">
    <text evidence="1">The sequence shown here is derived from an EMBL/GenBank/DDBJ whole genome shotgun (WGS) entry which is preliminary data.</text>
</comment>
<reference evidence="1 2" key="1">
    <citation type="journal article" date="2020" name="Front. Microbiol.">
        <title>Single-cell genomics of novel Actinobacteria with the Wood-Ljungdahl pathway discovered in a serpentinizing system.</title>
        <authorList>
            <person name="Merino N."/>
            <person name="Kawai M."/>
            <person name="Boyd E.S."/>
            <person name="Colman D.R."/>
            <person name="McGlynn S.E."/>
            <person name="Nealson K.H."/>
            <person name="Kurokawa K."/>
            <person name="Hongoh Y."/>
        </authorList>
    </citation>
    <scope>NUCLEOTIDE SEQUENCE [LARGE SCALE GENOMIC DNA]</scope>
    <source>
        <strain evidence="1 2">S03</strain>
    </source>
</reference>
<protein>
    <submittedName>
        <fullName evidence="1">Uncharacterized protein</fullName>
    </submittedName>
</protein>
<organism evidence="1 2">
    <name type="scientific">Candidatus Hakubella thermalkaliphila</name>
    <dbReference type="NCBI Taxonomy" id="2754717"/>
    <lineage>
        <taxon>Bacteria</taxon>
        <taxon>Bacillati</taxon>
        <taxon>Actinomycetota</taxon>
        <taxon>Actinomycetota incertae sedis</taxon>
        <taxon>Candidatus Hakubellales</taxon>
        <taxon>Candidatus Hakubellaceae</taxon>
        <taxon>Candidatus Hakubella</taxon>
    </lineage>
</organism>
<evidence type="ECO:0000313" key="2">
    <source>
        <dbReference type="Proteomes" id="UP000574717"/>
    </source>
</evidence>
<sequence>IYVRGDEMAQQETMSLRKFKEKFPNEDACYKHMFQIRWPEG</sequence>
<accession>A0A6V8NMV5</accession>
<feature type="non-terminal residue" evidence="1">
    <location>
        <position position="1"/>
    </location>
</feature>